<dbReference type="GeneID" id="38110732"/>
<evidence type="ECO:0000256" key="5">
    <source>
        <dbReference type="ARBA" id="ARBA00022692"/>
    </source>
</evidence>
<dbReference type="SUPFAM" id="SSF48264">
    <property type="entry name" value="Cytochrome P450"/>
    <property type="match status" value="1"/>
</dbReference>
<keyword evidence="5" id="KW-0812">Transmembrane</keyword>
<evidence type="ECO:0000256" key="1">
    <source>
        <dbReference type="ARBA" id="ARBA00001971"/>
    </source>
</evidence>
<keyword evidence="7" id="KW-1133">Transmembrane helix</keyword>
<dbReference type="PANTHER" id="PTHR46206">
    <property type="entry name" value="CYTOCHROME P450"/>
    <property type="match status" value="1"/>
</dbReference>
<dbReference type="GO" id="GO:0016705">
    <property type="term" value="F:oxidoreductase activity, acting on paired donors, with incorporation or reduction of molecular oxygen"/>
    <property type="evidence" value="ECO:0007669"/>
    <property type="project" value="InterPro"/>
</dbReference>
<dbReference type="CDD" id="cd11041">
    <property type="entry name" value="CYP503A1-like"/>
    <property type="match status" value="1"/>
</dbReference>
<dbReference type="Proteomes" id="UP000256690">
    <property type="component" value="Unassembled WGS sequence"/>
</dbReference>
<evidence type="ECO:0000256" key="8">
    <source>
        <dbReference type="ARBA" id="ARBA00023002"/>
    </source>
</evidence>
<feature type="binding site" description="axial binding residue" evidence="12">
    <location>
        <position position="474"/>
    </location>
    <ligand>
        <name>heme</name>
        <dbReference type="ChEBI" id="CHEBI:30413"/>
    </ligand>
    <ligandPart>
        <name>Fe</name>
        <dbReference type="ChEBI" id="CHEBI:18248"/>
    </ligandPart>
</feature>
<evidence type="ECO:0008006" key="16">
    <source>
        <dbReference type="Google" id="ProtNLM"/>
    </source>
</evidence>
<evidence type="ECO:0000256" key="9">
    <source>
        <dbReference type="ARBA" id="ARBA00023004"/>
    </source>
</evidence>
<dbReference type="InterPro" id="IPR002403">
    <property type="entry name" value="Cyt_P450_E_grp-IV"/>
</dbReference>
<name>A0A3D8T3C6_9EURO</name>
<dbReference type="GO" id="GO:0004497">
    <property type="term" value="F:monooxygenase activity"/>
    <property type="evidence" value="ECO:0007669"/>
    <property type="project" value="UniProtKB-KW"/>
</dbReference>
<keyword evidence="13" id="KW-0732">Signal</keyword>
<proteinExistence type="inferred from homology"/>
<dbReference type="Pfam" id="PF00067">
    <property type="entry name" value="p450"/>
    <property type="match status" value="1"/>
</dbReference>
<dbReference type="InterPro" id="IPR001128">
    <property type="entry name" value="Cyt_P450"/>
</dbReference>
<comment type="similarity">
    <text evidence="3">Belongs to the cytochrome P450 family.</text>
</comment>
<feature type="chain" id="PRO_5017576050" description="Cytochrome P450" evidence="13">
    <location>
        <begin position="18"/>
        <end position="531"/>
    </location>
</feature>
<dbReference type="EMBL" id="PVWQ01000001">
    <property type="protein sequence ID" value="RDW93040.1"/>
    <property type="molecule type" value="Genomic_DNA"/>
</dbReference>
<evidence type="ECO:0000256" key="12">
    <source>
        <dbReference type="PIRSR" id="PIRSR602403-1"/>
    </source>
</evidence>
<dbReference type="GO" id="GO:0020037">
    <property type="term" value="F:heme binding"/>
    <property type="evidence" value="ECO:0007669"/>
    <property type="project" value="InterPro"/>
</dbReference>
<comment type="cofactor">
    <cofactor evidence="1 12">
        <name>heme</name>
        <dbReference type="ChEBI" id="CHEBI:30413"/>
    </cofactor>
</comment>
<keyword evidence="11" id="KW-0472">Membrane</keyword>
<evidence type="ECO:0000256" key="6">
    <source>
        <dbReference type="ARBA" id="ARBA00022723"/>
    </source>
</evidence>
<accession>A0A3D8T3C6</accession>
<keyword evidence="10" id="KW-0503">Monooxygenase</keyword>
<evidence type="ECO:0000256" key="13">
    <source>
        <dbReference type="SAM" id="SignalP"/>
    </source>
</evidence>
<reference evidence="14 15" key="1">
    <citation type="journal article" date="2018" name="IMA Fungus">
        <title>IMA Genome-F 9: Draft genome sequence of Annulohypoxylon stygium, Aspergillus mulundensis, Berkeleyomyces basicola (syn. Thielaviopsis basicola), Ceratocystis smalleyi, two Cercospora beticola strains, Coleophoma cylindrospora, Fusarium fracticaudum, Phialophora cf. hyalina, and Morchella septimelata.</title>
        <authorList>
            <person name="Wingfield B.D."/>
            <person name="Bills G.F."/>
            <person name="Dong Y."/>
            <person name="Huang W."/>
            <person name="Nel W.J."/>
            <person name="Swalarsk-Parry B.S."/>
            <person name="Vaghefi N."/>
            <person name="Wilken P.M."/>
            <person name="An Z."/>
            <person name="de Beer Z.W."/>
            <person name="De Vos L."/>
            <person name="Chen L."/>
            <person name="Duong T.A."/>
            <person name="Gao Y."/>
            <person name="Hammerbacher A."/>
            <person name="Kikkert J.R."/>
            <person name="Li Y."/>
            <person name="Li H."/>
            <person name="Li K."/>
            <person name="Li Q."/>
            <person name="Liu X."/>
            <person name="Ma X."/>
            <person name="Naidoo K."/>
            <person name="Pethybridge S.J."/>
            <person name="Sun J."/>
            <person name="Steenkamp E.T."/>
            <person name="van der Nest M.A."/>
            <person name="van Wyk S."/>
            <person name="Wingfield M.J."/>
            <person name="Xiong C."/>
            <person name="Yue Q."/>
            <person name="Zhang X."/>
        </authorList>
    </citation>
    <scope>NUCLEOTIDE SEQUENCE [LARGE SCALE GENOMIC DNA]</scope>
    <source>
        <strain evidence="14 15">DSM 5745</strain>
    </source>
</reference>
<evidence type="ECO:0000256" key="7">
    <source>
        <dbReference type="ARBA" id="ARBA00022989"/>
    </source>
</evidence>
<keyword evidence="4 12" id="KW-0349">Heme</keyword>
<comment type="caution">
    <text evidence="14">The sequence shown here is derived from an EMBL/GenBank/DDBJ whole genome shotgun (WGS) entry which is preliminary data.</text>
</comment>
<comment type="subcellular location">
    <subcellularLocation>
        <location evidence="2">Membrane</location>
    </subcellularLocation>
</comment>
<evidence type="ECO:0000256" key="2">
    <source>
        <dbReference type="ARBA" id="ARBA00004370"/>
    </source>
</evidence>
<dbReference type="PRINTS" id="PR00465">
    <property type="entry name" value="EP450IV"/>
</dbReference>
<dbReference type="InterPro" id="IPR036396">
    <property type="entry name" value="Cyt_P450_sf"/>
</dbReference>
<feature type="signal peptide" evidence="13">
    <location>
        <begin position="1"/>
        <end position="17"/>
    </location>
</feature>
<gene>
    <name evidence="14" type="ORF">DSM5745_00362</name>
</gene>
<keyword evidence="9 12" id="KW-0408">Iron</keyword>
<dbReference type="PANTHER" id="PTHR46206:SF4">
    <property type="entry name" value="P450, PUTATIVE (EUROFUNG)-RELATED"/>
    <property type="match status" value="1"/>
</dbReference>
<evidence type="ECO:0000256" key="10">
    <source>
        <dbReference type="ARBA" id="ARBA00023033"/>
    </source>
</evidence>
<organism evidence="14 15">
    <name type="scientific">Aspergillus mulundensis</name>
    <dbReference type="NCBI Taxonomy" id="1810919"/>
    <lineage>
        <taxon>Eukaryota</taxon>
        <taxon>Fungi</taxon>
        <taxon>Dikarya</taxon>
        <taxon>Ascomycota</taxon>
        <taxon>Pezizomycotina</taxon>
        <taxon>Eurotiomycetes</taxon>
        <taxon>Eurotiomycetidae</taxon>
        <taxon>Eurotiales</taxon>
        <taxon>Aspergillaceae</taxon>
        <taxon>Aspergillus</taxon>
        <taxon>Aspergillus subgen. Nidulantes</taxon>
    </lineage>
</organism>
<evidence type="ECO:0000256" key="3">
    <source>
        <dbReference type="ARBA" id="ARBA00010617"/>
    </source>
</evidence>
<dbReference type="GO" id="GO:0016020">
    <property type="term" value="C:membrane"/>
    <property type="evidence" value="ECO:0007669"/>
    <property type="project" value="UniProtKB-SubCell"/>
</dbReference>
<dbReference type="GO" id="GO:0019748">
    <property type="term" value="P:secondary metabolic process"/>
    <property type="evidence" value="ECO:0007669"/>
    <property type="project" value="UniProtKB-ARBA"/>
</dbReference>
<sequence>MPLLAVALFTIIPWALYFNISSSAARDAHKVTEIPTVTRPRLLDAYRSGVWWRIFLPRLVPYLEEGYYKYCKNGQPFRIWLSGFQDYAYILPEKYLERIKNAPPTEVSFTAVVNTVSLHSSDRPAKHGPDKQQYFYVGLPTGEINNLIVQVVSKLMNSNLATIKPIVHGATAKALDRSIGRPPHWKKINAFELALKTAQGPGARILYGETLSNNAGFVAGVSRYVANILAYAFTLRFISFGPLKNTILYLIHWRHRRSLPAVVTPLNDEIAERKRRQASGLADDEKPFDCVQWAMDQDVPEEDKKGEDIARRLVAVAAGSIETLASVLVKLLVQLAAHPECHAEIRGEIVQCLGEENDGWTVKATGRMRRLESFIQEALRVTAGVMAMTGLRVVTADNFRLDRDIVLPRNALLAFPTRSILHDAEIFPEPETFDAFRFYKIAKAKEENASGDLRSTHRDLRAGWLQFGYGRQSCPGRFYAINVMKTILGEIILRYEIRLAGGAAPPAAVDIDIDPLLPPIRSFDLELRARS</sequence>
<dbReference type="RefSeq" id="XP_026608223.1">
    <property type="nucleotide sequence ID" value="XM_026742378.1"/>
</dbReference>
<dbReference type="GO" id="GO:0005506">
    <property type="term" value="F:iron ion binding"/>
    <property type="evidence" value="ECO:0007669"/>
    <property type="project" value="InterPro"/>
</dbReference>
<protein>
    <recommendedName>
        <fullName evidence="16">Cytochrome P450</fullName>
    </recommendedName>
</protein>
<evidence type="ECO:0000256" key="4">
    <source>
        <dbReference type="ARBA" id="ARBA00022617"/>
    </source>
</evidence>
<dbReference type="STRING" id="1810919.A0A3D8T3C6"/>
<evidence type="ECO:0000313" key="14">
    <source>
        <dbReference type="EMBL" id="RDW93040.1"/>
    </source>
</evidence>
<dbReference type="Gene3D" id="1.10.630.10">
    <property type="entry name" value="Cytochrome P450"/>
    <property type="match status" value="1"/>
</dbReference>
<keyword evidence="15" id="KW-1185">Reference proteome</keyword>
<dbReference type="OrthoDB" id="1844152at2759"/>
<keyword evidence="8" id="KW-0560">Oxidoreductase</keyword>
<keyword evidence="6 12" id="KW-0479">Metal-binding</keyword>
<evidence type="ECO:0000313" key="15">
    <source>
        <dbReference type="Proteomes" id="UP000256690"/>
    </source>
</evidence>
<dbReference type="AlphaFoldDB" id="A0A3D8T3C6"/>
<evidence type="ECO:0000256" key="11">
    <source>
        <dbReference type="ARBA" id="ARBA00023136"/>
    </source>
</evidence>